<dbReference type="KEGG" id="mmed:Mame_04845"/>
<keyword evidence="3" id="KW-0614">Plasmid</keyword>
<feature type="chain" id="PRO_5010700008" evidence="2">
    <location>
        <begin position="22"/>
        <end position="716"/>
    </location>
</feature>
<feature type="compositionally biased region" description="Basic and acidic residues" evidence="1">
    <location>
        <begin position="497"/>
        <end position="510"/>
    </location>
</feature>
<protein>
    <submittedName>
        <fullName evidence="3">Uncharacterized protein</fullName>
    </submittedName>
</protein>
<gene>
    <name evidence="3" type="ORF">Mame_04845</name>
</gene>
<dbReference type="Proteomes" id="UP000191135">
    <property type="component" value="Plasmid pMM593"/>
</dbReference>
<feature type="region of interest" description="Disordered" evidence="1">
    <location>
        <begin position="684"/>
        <end position="716"/>
    </location>
</feature>
<dbReference type="OrthoDB" id="7911392at2"/>
<keyword evidence="2" id="KW-0732">Signal</keyword>
<feature type="signal peptide" evidence="2">
    <location>
        <begin position="1"/>
        <end position="21"/>
    </location>
</feature>
<proteinExistence type="predicted"/>
<evidence type="ECO:0000313" key="3">
    <source>
        <dbReference type="EMBL" id="AQZ54137.1"/>
    </source>
</evidence>
<name>A0A1U9Z8U7_9HYPH</name>
<accession>A0A1U9Z8U7</accession>
<dbReference type="eggNOG" id="ENOG5031PN4">
    <property type="taxonomic scope" value="Bacteria"/>
</dbReference>
<feature type="compositionally biased region" description="Basic and acidic residues" evidence="1">
    <location>
        <begin position="697"/>
        <end position="716"/>
    </location>
</feature>
<dbReference type="RefSeq" id="WP_018066820.1">
    <property type="nucleotide sequence ID" value="NZ_AQWH01000028.1"/>
</dbReference>
<dbReference type="AlphaFoldDB" id="A0A1U9Z8U7"/>
<evidence type="ECO:0000256" key="2">
    <source>
        <dbReference type="SAM" id="SignalP"/>
    </source>
</evidence>
<keyword evidence="4" id="KW-1185">Reference proteome</keyword>
<evidence type="ECO:0000256" key="1">
    <source>
        <dbReference type="SAM" id="MobiDB-lite"/>
    </source>
</evidence>
<reference evidence="3 4" key="1">
    <citation type="submission" date="2017-03" db="EMBL/GenBank/DDBJ databases">
        <title>Foreign affairs: Plasmid Transfer between Roseobacters and Rhizobia.</title>
        <authorList>
            <person name="Bartling P."/>
            <person name="Bunk B."/>
            <person name="Overmann J."/>
            <person name="Brinkmann H."/>
            <person name="Petersen J."/>
        </authorList>
    </citation>
    <scope>NUCLEOTIDE SEQUENCE [LARGE SCALE GENOMIC DNA]</scope>
    <source>
        <strain evidence="3 4">MACL11</strain>
        <plasmid evidence="4">Plasmid pmm593</plasmid>
    </source>
</reference>
<organism evidence="3 4">
    <name type="scientific">Martelella mediterranea DSM 17316</name>
    <dbReference type="NCBI Taxonomy" id="1122214"/>
    <lineage>
        <taxon>Bacteria</taxon>
        <taxon>Pseudomonadati</taxon>
        <taxon>Pseudomonadota</taxon>
        <taxon>Alphaproteobacteria</taxon>
        <taxon>Hyphomicrobiales</taxon>
        <taxon>Aurantimonadaceae</taxon>
        <taxon>Martelella</taxon>
    </lineage>
</organism>
<dbReference type="EMBL" id="CP020331">
    <property type="protein sequence ID" value="AQZ54137.1"/>
    <property type="molecule type" value="Genomic_DNA"/>
</dbReference>
<sequence length="716" mass="77708" precursor="true">MIERRFWFALLVAAIPGVAKAETIIFDPAVGAERTYHLEISMASGFSDSDGFYDNQFVSALTRFAVTGRDEDGGISMDVFPLWFAYEEGSRVTSTAFGDAPDDLAALMREGFSATIDPQSHGLTDFAPRGDAEMPEAMLAQMRDQLGQPVLPVEIEAEEGWSTTTTLPGIADVEITVSAVTPDAVFLSYDGASADTRLSGVSVLARDSGWVERSVMTYDMRINPGADDERFSRQTIAMANTESPFPLYTHAFRGEPEWHDMPTFPFSTIVMPPEPDMVFTGEPGEADKHGKTYTLSFAHDPAAGSNIGRFALHDLHLFDGDAELPTAFIATMPVTVPDADGFRTVSRARPVGIGDVRDDLERATALSAKVDWYPSEPFTLTLRPDADGAASVSRNGASAELRPTDDGYELLLSGKTWDFFGLSFPEGSAVKGQIYAADSGADWLTPAESQARRLALPDYSGLKVALKAETVPEKIEIRVERYAETPVATRAVTFRTERGKRLDPDTEPETRALYPEGAPPALDALTPEGLDLAALRFRLATTQTKHCEAGLDEPAPLAGHELVFETQADERTGTTTLQLQTDDGIRTHFYGHDPIAVVIDCETAVAWREVSAALDPARPWLIDPETLGADSTMTIGAFNARFRLVDAEGTALALVAPDGPPLAPDDTLASALFEDGHIRAAGRPERILEADAGSDPVSRRFEIRFPDLPEPREDAR</sequence>
<geneLocation type="plasmid" evidence="4">
    <name>pmm593</name>
</geneLocation>
<evidence type="ECO:0000313" key="4">
    <source>
        <dbReference type="Proteomes" id="UP000191135"/>
    </source>
</evidence>
<feature type="region of interest" description="Disordered" evidence="1">
    <location>
        <begin position="497"/>
        <end position="520"/>
    </location>
</feature>